<evidence type="ECO:0000256" key="3">
    <source>
        <dbReference type="ARBA" id="ARBA00022629"/>
    </source>
</evidence>
<dbReference type="Gene3D" id="3.30.420.40">
    <property type="match status" value="2"/>
</dbReference>
<dbReference type="PANTHER" id="PTHR18964:SF149">
    <property type="entry name" value="BIFUNCTIONAL UDP-N-ACETYLGLUCOSAMINE 2-EPIMERASE_N-ACETYLMANNOSAMINE KINASE"/>
    <property type="match status" value="1"/>
</dbReference>
<accession>A0ABR7ETA7</accession>
<dbReference type="InterPro" id="IPR011991">
    <property type="entry name" value="ArsR-like_HTH"/>
</dbReference>
<keyword evidence="3" id="KW-0119">Carbohydrate metabolism</keyword>
<dbReference type="CDD" id="cd00090">
    <property type="entry name" value="HTH_ARSR"/>
    <property type="match status" value="1"/>
</dbReference>
<dbReference type="EMBL" id="JACOOY010000004">
    <property type="protein sequence ID" value="MBC5664586.1"/>
    <property type="molecule type" value="Genomic_DNA"/>
</dbReference>
<reference evidence="4 5" key="1">
    <citation type="submission" date="2020-08" db="EMBL/GenBank/DDBJ databases">
        <title>Genome public.</title>
        <authorList>
            <person name="Liu C."/>
            <person name="Sun Q."/>
        </authorList>
    </citation>
    <scope>NUCLEOTIDE SEQUENCE [LARGE SCALE GENOMIC DNA]</scope>
    <source>
        <strain evidence="4 5">NSJ-36</strain>
    </source>
</reference>
<dbReference type="Gene3D" id="1.10.10.10">
    <property type="entry name" value="Winged helix-like DNA-binding domain superfamily/Winged helix DNA-binding domain"/>
    <property type="match status" value="1"/>
</dbReference>
<dbReference type="SUPFAM" id="SSF46785">
    <property type="entry name" value="Winged helix' DNA-binding domain"/>
    <property type="match status" value="1"/>
</dbReference>
<dbReference type="Pfam" id="PF13412">
    <property type="entry name" value="HTH_24"/>
    <property type="match status" value="1"/>
</dbReference>
<dbReference type="InterPro" id="IPR043129">
    <property type="entry name" value="ATPase_NBD"/>
</dbReference>
<evidence type="ECO:0000256" key="2">
    <source>
        <dbReference type="ARBA" id="ARBA00006479"/>
    </source>
</evidence>
<dbReference type="InterPro" id="IPR036388">
    <property type="entry name" value="WH-like_DNA-bd_sf"/>
</dbReference>
<comment type="similarity">
    <text evidence="2">Belongs to the ROK (NagC/XylR) family.</text>
</comment>
<dbReference type="PANTHER" id="PTHR18964">
    <property type="entry name" value="ROK (REPRESSOR, ORF, KINASE) FAMILY"/>
    <property type="match status" value="1"/>
</dbReference>
<evidence type="ECO:0000256" key="1">
    <source>
        <dbReference type="ARBA" id="ARBA00002486"/>
    </source>
</evidence>
<dbReference type="Pfam" id="PF00480">
    <property type="entry name" value="ROK"/>
    <property type="match status" value="1"/>
</dbReference>
<proteinExistence type="inferred from homology"/>
<name>A0ABR7ETA7_9FIRM</name>
<dbReference type="InterPro" id="IPR000600">
    <property type="entry name" value="ROK"/>
</dbReference>
<comment type="caution">
    <text evidence="4">The sequence shown here is derived from an EMBL/GenBank/DDBJ whole genome shotgun (WGS) entry which is preliminary data.</text>
</comment>
<evidence type="ECO:0000313" key="5">
    <source>
        <dbReference type="Proteomes" id="UP000647235"/>
    </source>
</evidence>
<dbReference type="InterPro" id="IPR036390">
    <property type="entry name" value="WH_DNA-bd_sf"/>
</dbReference>
<dbReference type="RefSeq" id="WP_186855545.1">
    <property type="nucleotide sequence ID" value="NZ_JACOOY010000004.1"/>
</dbReference>
<comment type="function">
    <text evidence="1">Transcriptional repressor of xylose-utilizing enzymes.</text>
</comment>
<keyword evidence="3" id="KW-0859">Xylose metabolism</keyword>
<dbReference type="Proteomes" id="UP000647235">
    <property type="component" value="Unassembled WGS sequence"/>
</dbReference>
<keyword evidence="5" id="KW-1185">Reference proteome</keyword>
<sequence>MDFFTLTDIKLKNLSDVYSFIYQHPSCPKQMIANELGISLPTVSQHLNTLLDASLIKTCGRLDSTVGRRAVAYQVEALARIAIGIELLPHRATIVALNLYGKVIAREKISLDFAPTDDYFISLKDTVRNFMNTNHYKEDTVLGIGLGVQGLISPDGKSFTYGEILNSTGLRLDTFANAFRFPCKLIHDAECACYSELWEQRDLSDAIYISLGQHLGGAVLIDGKLQVGATGKSGTFEHMTLVPDGLTCYCGKKGCAECYCSGHALLGSDADDIHQELDNFFEKKAAGDTDCLTRLDHYLSDVAVLINNLHMVLETPVILGGHIASYFTDEDLDLIRKKVAARSTFDSNVTYILSGKCKKDAVAIGAAVPYIQSFTEQFVAHLRQDI</sequence>
<evidence type="ECO:0000313" key="4">
    <source>
        <dbReference type="EMBL" id="MBC5664586.1"/>
    </source>
</evidence>
<organism evidence="4 5">
    <name type="scientific">Dorea hominis</name>
    <dbReference type="NCBI Taxonomy" id="2763040"/>
    <lineage>
        <taxon>Bacteria</taxon>
        <taxon>Bacillati</taxon>
        <taxon>Bacillota</taxon>
        <taxon>Clostridia</taxon>
        <taxon>Lachnospirales</taxon>
        <taxon>Lachnospiraceae</taxon>
        <taxon>Dorea</taxon>
    </lineage>
</organism>
<dbReference type="SUPFAM" id="SSF53067">
    <property type="entry name" value="Actin-like ATPase domain"/>
    <property type="match status" value="2"/>
</dbReference>
<gene>
    <name evidence="4" type="ORF">H8S07_04730</name>
</gene>
<protein>
    <submittedName>
        <fullName evidence="4">ROK family transcriptional regulator</fullName>
    </submittedName>
</protein>